<dbReference type="PANTHER" id="PTHR30258">
    <property type="entry name" value="TYPE II SECRETION SYSTEM PROTEIN GSPE-RELATED"/>
    <property type="match status" value="1"/>
</dbReference>
<proteinExistence type="inferred from homology"/>
<evidence type="ECO:0000259" key="5">
    <source>
        <dbReference type="PROSITE" id="PS00662"/>
    </source>
</evidence>
<dbReference type="Pfam" id="PF00437">
    <property type="entry name" value="T2SSE"/>
    <property type="match status" value="1"/>
</dbReference>
<comment type="similarity">
    <text evidence="1">Belongs to the GSP E family.</text>
</comment>
<dbReference type="InterPro" id="IPR037257">
    <property type="entry name" value="T2SS_E_N_sf"/>
</dbReference>
<sequence length="580" mass="63234">MPGAGTTTAGATSAQPVGDVPVRTIGDAKIAYDTLRFIPEESATHYGLVPLGVVEGVLEVGMLDPDNIEGIDALNFIARTTGMPFKIYKIGREDFDKVLGMYRGLSGEVERAVSDLAAEHVQEKGKTGLPAQGGEHENSSLDLENPSIGKGATMEKITEDAPTIKIVSTILRYAVDGKASDVHIEPQPSGVRVRYRVDGELHTNVILPLSTHRALVARVKVLASIRLDEMRKPQDGRFSASIDTRQIDFRVSTFPSYNGEKVVIRILDREQGFIPLDQIGLTPRNLDLIRKAVSAPHGLVLISGPTGSGKSTTLYSMLTEVDREHKNVLSLEDPIEYYVEGVIQSQVRPEIGYTFANGLRTTLRQDPDVIMVGEIRDGETAKLAIQAALTGHLVLSTIHTNDAVGTIPRLIDMGVDPYLIPPVLILSIAQRLVRTFCPDAASEVALGTSQRKSIEKQLKSLPEKYRFKIPEAVYEPVRTPTCPTGLRGRMAVFEVLEMSSDIERIVLDNPVDSRIWAAARAQGMLTMQEDAMIKAFDKHVPFSEVNTLSTLLLAGDEGEPPRPADPKLAPETEAPETTNV</sequence>
<dbReference type="Gene3D" id="3.30.300.160">
    <property type="entry name" value="Type II secretion system, protein E, N-terminal domain"/>
    <property type="match status" value="1"/>
</dbReference>
<protein>
    <recommendedName>
        <fullName evidence="5">Bacterial type II secretion system protein E domain-containing protein</fullName>
    </recommendedName>
</protein>
<dbReference type="SMART" id="SM00382">
    <property type="entry name" value="AAA"/>
    <property type="match status" value="1"/>
</dbReference>
<name>A0A1F6CMD6_9BACT</name>
<dbReference type="GO" id="GO:0016887">
    <property type="term" value="F:ATP hydrolysis activity"/>
    <property type="evidence" value="ECO:0007669"/>
    <property type="project" value="TreeGrafter"/>
</dbReference>
<dbReference type="SUPFAM" id="SSF52540">
    <property type="entry name" value="P-loop containing nucleoside triphosphate hydrolases"/>
    <property type="match status" value="1"/>
</dbReference>
<organism evidence="6 7">
    <name type="scientific">Candidatus Kaiserbacteria bacterium RIFCSPHIGHO2_01_FULL_54_36b</name>
    <dbReference type="NCBI Taxonomy" id="1798483"/>
    <lineage>
        <taxon>Bacteria</taxon>
        <taxon>Candidatus Kaiseribacteriota</taxon>
    </lineage>
</organism>
<dbReference type="EMBL" id="MFKW01000052">
    <property type="protein sequence ID" value="OGG50414.1"/>
    <property type="molecule type" value="Genomic_DNA"/>
</dbReference>
<feature type="region of interest" description="Disordered" evidence="4">
    <location>
        <begin position="554"/>
        <end position="580"/>
    </location>
</feature>
<feature type="region of interest" description="Disordered" evidence="4">
    <location>
        <begin position="122"/>
        <end position="147"/>
    </location>
</feature>
<dbReference type="InterPro" id="IPR003593">
    <property type="entry name" value="AAA+_ATPase"/>
</dbReference>
<evidence type="ECO:0000256" key="2">
    <source>
        <dbReference type="ARBA" id="ARBA00022741"/>
    </source>
</evidence>
<dbReference type="Gene3D" id="3.40.50.300">
    <property type="entry name" value="P-loop containing nucleotide triphosphate hydrolases"/>
    <property type="match status" value="1"/>
</dbReference>
<dbReference type="InterPro" id="IPR007831">
    <property type="entry name" value="T2SS_GspE_N"/>
</dbReference>
<reference evidence="6 7" key="1">
    <citation type="journal article" date="2016" name="Nat. Commun.">
        <title>Thousands of microbial genomes shed light on interconnected biogeochemical processes in an aquifer system.</title>
        <authorList>
            <person name="Anantharaman K."/>
            <person name="Brown C.T."/>
            <person name="Hug L.A."/>
            <person name="Sharon I."/>
            <person name="Castelle C.J."/>
            <person name="Probst A.J."/>
            <person name="Thomas B.C."/>
            <person name="Singh A."/>
            <person name="Wilkins M.J."/>
            <person name="Karaoz U."/>
            <person name="Brodie E.L."/>
            <person name="Williams K.H."/>
            <person name="Hubbard S.S."/>
            <person name="Banfield J.F."/>
        </authorList>
    </citation>
    <scope>NUCLEOTIDE SEQUENCE [LARGE SCALE GENOMIC DNA]</scope>
</reference>
<evidence type="ECO:0000313" key="7">
    <source>
        <dbReference type="Proteomes" id="UP000176445"/>
    </source>
</evidence>
<dbReference type="SUPFAM" id="SSF160246">
    <property type="entry name" value="EspE N-terminal domain-like"/>
    <property type="match status" value="1"/>
</dbReference>
<evidence type="ECO:0000313" key="6">
    <source>
        <dbReference type="EMBL" id="OGG50414.1"/>
    </source>
</evidence>
<comment type="caution">
    <text evidence="6">The sequence shown here is derived from an EMBL/GenBank/DDBJ whole genome shotgun (WGS) entry which is preliminary data.</text>
</comment>
<evidence type="ECO:0000256" key="1">
    <source>
        <dbReference type="ARBA" id="ARBA00006611"/>
    </source>
</evidence>
<dbReference type="Proteomes" id="UP000176445">
    <property type="component" value="Unassembled WGS sequence"/>
</dbReference>
<dbReference type="Pfam" id="PF05157">
    <property type="entry name" value="MshEN"/>
    <property type="match status" value="1"/>
</dbReference>
<dbReference type="InterPro" id="IPR001482">
    <property type="entry name" value="T2SS/T4SS_dom"/>
</dbReference>
<dbReference type="Gene3D" id="3.30.450.90">
    <property type="match status" value="1"/>
</dbReference>
<dbReference type="GO" id="GO:0005886">
    <property type="term" value="C:plasma membrane"/>
    <property type="evidence" value="ECO:0007669"/>
    <property type="project" value="TreeGrafter"/>
</dbReference>
<gene>
    <name evidence="6" type="ORF">A2704_05760</name>
</gene>
<dbReference type="CDD" id="cd01129">
    <property type="entry name" value="PulE-GspE-like"/>
    <property type="match status" value="1"/>
</dbReference>
<dbReference type="InterPro" id="IPR027417">
    <property type="entry name" value="P-loop_NTPase"/>
</dbReference>
<evidence type="ECO:0000256" key="4">
    <source>
        <dbReference type="SAM" id="MobiDB-lite"/>
    </source>
</evidence>
<feature type="domain" description="Bacterial type II secretion system protein E" evidence="5">
    <location>
        <begin position="363"/>
        <end position="377"/>
    </location>
</feature>
<dbReference type="AlphaFoldDB" id="A0A1F6CMD6"/>
<keyword evidence="3" id="KW-0067">ATP-binding</keyword>
<dbReference type="GO" id="GO:0005524">
    <property type="term" value="F:ATP binding"/>
    <property type="evidence" value="ECO:0007669"/>
    <property type="project" value="UniProtKB-KW"/>
</dbReference>
<dbReference type="PROSITE" id="PS00662">
    <property type="entry name" value="T2SP_E"/>
    <property type="match status" value="1"/>
</dbReference>
<accession>A0A1F6CMD6</accession>
<evidence type="ECO:0000256" key="3">
    <source>
        <dbReference type="ARBA" id="ARBA00022840"/>
    </source>
</evidence>
<dbReference type="PANTHER" id="PTHR30258:SF2">
    <property type="entry name" value="COMG OPERON PROTEIN 1"/>
    <property type="match status" value="1"/>
</dbReference>
<feature type="compositionally biased region" description="Basic and acidic residues" evidence="4">
    <location>
        <begin position="559"/>
        <end position="570"/>
    </location>
</feature>
<keyword evidence="2" id="KW-0547">Nucleotide-binding</keyword>